<proteinExistence type="predicted"/>
<dbReference type="AlphaFoldDB" id="A0A1D1UJZ1"/>
<evidence type="ECO:0000313" key="1">
    <source>
        <dbReference type="EMBL" id="GAU89771.1"/>
    </source>
</evidence>
<gene>
    <name evidence="1" type="primary">RvY_02282-1</name>
    <name evidence="1" type="synonym">RvY_02282.1</name>
    <name evidence="1" type="ORF">RvY_02282</name>
</gene>
<accession>A0A1D1UJZ1</accession>
<sequence length="140" mass="15958">MNRPLNVDTDQDPENEAESHSVVLFPFSPAVRRSLKPKSWKRSGGCNLRTFLTNDDDQDFRKTKMAIADKCGVAINLRNQRNMRPGSATERGEQGAVYRLTLLLSLGRLTQCEQRAPNRNDMDRLYGPVRLIVYREPPTP</sequence>
<reference evidence="1 2" key="1">
    <citation type="journal article" date="2016" name="Nat. Commun.">
        <title>Extremotolerant tardigrade genome and improved radiotolerance of human cultured cells by tardigrade-unique protein.</title>
        <authorList>
            <person name="Hashimoto T."/>
            <person name="Horikawa D.D."/>
            <person name="Saito Y."/>
            <person name="Kuwahara H."/>
            <person name="Kozuka-Hata H."/>
            <person name="Shin-I T."/>
            <person name="Minakuchi Y."/>
            <person name="Ohishi K."/>
            <person name="Motoyama A."/>
            <person name="Aizu T."/>
            <person name="Enomoto A."/>
            <person name="Kondo K."/>
            <person name="Tanaka S."/>
            <person name="Hara Y."/>
            <person name="Koshikawa S."/>
            <person name="Sagara H."/>
            <person name="Miura T."/>
            <person name="Yokobori S."/>
            <person name="Miyagawa K."/>
            <person name="Suzuki Y."/>
            <person name="Kubo T."/>
            <person name="Oyama M."/>
            <person name="Kohara Y."/>
            <person name="Fujiyama A."/>
            <person name="Arakawa K."/>
            <person name="Katayama T."/>
            <person name="Toyoda A."/>
            <person name="Kunieda T."/>
        </authorList>
    </citation>
    <scope>NUCLEOTIDE SEQUENCE [LARGE SCALE GENOMIC DNA]</scope>
    <source>
        <strain evidence="1 2">YOKOZUNA-1</strain>
    </source>
</reference>
<name>A0A1D1UJZ1_RAMVA</name>
<comment type="caution">
    <text evidence="1">The sequence shown here is derived from an EMBL/GenBank/DDBJ whole genome shotgun (WGS) entry which is preliminary data.</text>
</comment>
<organism evidence="1 2">
    <name type="scientific">Ramazzottius varieornatus</name>
    <name type="common">Water bear</name>
    <name type="synonym">Tardigrade</name>
    <dbReference type="NCBI Taxonomy" id="947166"/>
    <lineage>
        <taxon>Eukaryota</taxon>
        <taxon>Metazoa</taxon>
        <taxon>Ecdysozoa</taxon>
        <taxon>Tardigrada</taxon>
        <taxon>Eutardigrada</taxon>
        <taxon>Parachela</taxon>
        <taxon>Hypsibioidea</taxon>
        <taxon>Ramazzottiidae</taxon>
        <taxon>Ramazzottius</taxon>
    </lineage>
</organism>
<evidence type="ECO:0000313" key="2">
    <source>
        <dbReference type="Proteomes" id="UP000186922"/>
    </source>
</evidence>
<dbReference type="Proteomes" id="UP000186922">
    <property type="component" value="Unassembled WGS sequence"/>
</dbReference>
<keyword evidence="2" id="KW-1185">Reference proteome</keyword>
<dbReference type="EMBL" id="BDGG01000001">
    <property type="protein sequence ID" value="GAU89771.1"/>
    <property type="molecule type" value="Genomic_DNA"/>
</dbReference>
<protein>
    <submittedName>
        <fullName evidence="1">Uncharacterized protein</fullName>
    </submittedName>
</protein>